<dbReference type="PROSITE" id="PS50016">
    <property type="entry name" value="ZF_PHD_2"/>
    <property type="match status" value="1"/>
</dbReference>
<name>A0AAD3CIP3_9STRA</name>
<dbReference type="PROSITE" id="PS50089">
    <property type="entry name" value="ZF_RING_2"/>
    <property type="match status" value="1"/>
</dbReference>
<evidence type="ECO:0000256" key="2">
    <source>
        <dbReference type="ARBA" id="ARBA00022771"/>
    </source>
</evidence>
<keyword evidence="4" id="KW-0156">Chromatin regulator</keyword>
<dbReference type="GO" id="GO:0005634">
    <property type="term" value="C:nucleus"/>
    <property type="evidence" value="ECO:0007669"/>
    <property type="project" value="UniProtKB-ARBA"/>
</dbReference>
<keyword evidence="11" id="KW-1185">Reference proteome</keyword>
<accession>A0AAD3CIP3</accession>
<feature type="region of interest" description="Disordered" evidence="6">
    <location>
        <begin position="259"/>
        <end position="282"/>
    </location>
</feature>
<dbReference type="PANTHER" id="PTHR48442:SF1">
    <property type="entry name" value="SET DOMAIN-CONTAINING PROTEIN"/>
    <property type="match status" value="1"/>
</dbReference>
<dbReference type="SUPFAM" id="SSF57903">
    <property type="entry name" value="FYVE/PHD zinc finger"/>
    <property type="match status" value="1"/>
</dbReference>
<dbReference type="InterPro" id="IPR019786">
    <property type="entry name" value="Zinc_finger_PHD-type_CS"/>
</dbReference>
<dbReference type="InterPro" id="IPR011011">
    <property type="entry name" value="Znf_FYVE_PHD"/>
</dbReference>
<dbReference type="GO" id="GO:0006325">
    <property type="term" value="P:chromatin organization"/>
    <property type="evidence" value="ECO:0007669"/>
    <property type="project" value="UniProtKB-KW"/>
</dbReference>
<organism evidence="10 11">
    <name type="scientific">Chaetoceros tenuissimus</name>
    <dbReference type="NCBI Taxonomy" id="426638"/>
    <lineage>
        <taxon>Eukaryota</taxon>
        <taxon>Sar</taxon>
        <taxon>Stramenopiles</taxon>
        <taxon>Ochrophyta</taxon>
        <taxon>Bacillariophyta</taxon>
        <taxon>Coscinodiscophyceae</taxon>
        <taxon>Chaetocerotophycidae</taxon>
        <taxon>Chaetocerotales</taxon>
        <taxon>Chaetocerotaceae</taxon>
        <taxon>Chaetoceros</taxon>
    </lineage>
</organism>
<keyword evidence="2 5" id="KW-0863">Zinc-finger</keyword>
<dbReference type="SUPFAM" id="SSF82199">
    <property type="entry name" value="SET domain"/>
    <property type="match status" value="1"/>
</dbReference>
<feature type="domain" description="PHD-type" evidence="7">
    <location>
        <begin position="1023"/>
        <end position="1073"/>
    </location>
</feature>
<keyword evidence="1" id="KW-0479">Metal-binding</keyword>
<feature type="domain" description="SET" evidence="9">
    <location>
        <begin position="1231"/>
        <end position="1353"/>
    </location>
</feature>
<feature type="compositionally biased region" description="Low complexity" evidence="6">
    <location>
        <begin position="458"/>
        <end position="468"/>
    </location>
</feature>
<feature type="region of interest" description="Disordered" evidence="6">
    <location>
        <begin position="931"/>
        <end position="955"/>
    </location>
</feature>
<dbReference type="Proteomes" id="UP001054902">
    <property type="component" value="Unassembled WGS sequence"/>
</dbReference>
<dbReference type="Pfam" id="PF00628">
    <property type="entry name" value="PHD"/>
    <property type="match status" value="1"/>
</dbReference>
<dbReference type="InterPro" id="IPR013083">
    <property type="entry name" value="Znf_RING/FYVE/PHD"/>
</dbReference>
<evidence type="ECO:0000256" key="3">
    <source>
        <dbReference type="ARBA" id="ARBA00022833"/>
    </source>
</evidence>
<dbReference type="EMBL" id="BLLK01000022">
    <property type="protein sequence ID" value="GFH46842.1"/>
    <property type="molecule type" value="Genomic_DNA"/>
</dbReference>
<dbReference type="InterPro" id="IPR001876">
    <property type="entry name" value="Znf_RanBP2"/>
</dbReference>
<dbReference type="InterPro" id="IPR053114">
    <property type="entry name" value="ATXR5/ATXR6"/>
</dbReference>
<comment type="caution">
    <text evidence="10">The sequence shown here is derived from an EMBL/GenBank/DDBJ whole genome shotgun (WGS) entry which is preliminary data.</text>
</comment>
<evidence type="ECO:0000256" key="4">
    <source>
        <dbReference type="ARBA" id="ARBA00022853"/>
    </source>
</evidence>
<sequence>MTDNPEYAGYDIGCKLVKYFPGHGWFEGAIEKIRPDAAQNKTRRITYSDGDVEDLSIEEIQRARKSYAKKLSQDKKREQKQSKLSENGISQSRQQALNGDANKPSDGEPRMKRKGEQLESEDEPSKKKQTYIEMEHENEVDREEKSIDSNTDEGADSECEISSTRNDEKESSDSEKSGIVTRKRSQRTKLSIDDGKAKIGEVGFIFEKQFHGRGTLKGIVIERLPWGYIRCAFSDGEQEDLTLSGLRTAVRAQELREQQAMMKNDNNSDDSSGEDDDRSKNDGLLDLDMADEIIPEDDTAASTYHLVTQANTKKTKSDNGDDEGAWLTKVAELLATKGKSKQKKQKYVEEVDVSSQNRTLSEKESQGFVALSSIAKEFRHGCKVVNTIDKVKIVGQVLMEKKGWVEVIIGEEVYKQRLGKLVVVPSTYSNGDVIDENITIATNDKSSQHPSKKDKSKCSPSSSPEKKSQIPISSLYYWFCEPCKIHNVFNERLCRNCNTVTKGGRDSTLSALLQLVEKVCEGANDEDQDLSCYIPEIHLPSVPKDVVDAVRALKKNRETKFDSSSVTLSLEKLFFWRCNYCTMDNSFKVWSCKTCKKKKTDDCAMSKLLEIASIAAKDKLHYKDALEDLPSLHKVAIPKIVMKSLVTCIATAGSTHERCRLQKREGSDYCNVHQDAIHVKDVHMDESQEEKKSDDQPSEESGSPFMSLSKLVERIRQSCRNILPYQENARNWTLFSIEDAFLCERNEPYPLGLIVRRYFPGYGFHDGYIERVERREVRFEDNSHKPVLLYRVAYNDGDEEDLLHHEINSLRQIYDVRSLKATDPISDQIRSGTEFKTLIGRLKVISVHSNEKDPNDNGTIRANVFIENQPVMRQDIDLMKFQKVVVCRLSKYKRARKVVNKPWLRPESTQTENNSTLCEYSRSRLPFLEWPPPVTKEESENIEDTNDDFKLLSDPGLKLHTSPDWDEDDEDYKKKTENTEAEIDATVHRIIDDEVNDSRRSAIHSGYDPAAVRNYISYCPFENTYCEICKENGEDHYLLICDDCDKGFHTYCLRPVVVNIPRGDWSCPKCDPNAEAAKSFNDIVLDLKANPAEITSYLGLPCKDVNAFCKKHEEALTLMRSKNQLKSKFKKMRVTENVRGLWVGRNRDRNLFKLPEPPESAETITKSMASIVAAFKYCGMEQYSEELVYHPSISASMNNPSLDEDTVTPLSKQNLQLFQQYKENLSKGVFPPLEVVLSESIGFMVKALSKIKKHTILTEYVGQVTTVDQTANTSSDSLMNILQTGDDCTSLIIDPSTIGNMARFFSGINNRNYMSKKKANVRTRRFALDGKCRVVLFASRDVQPGEILHYDYNAGMEGKDVESMVRMGFYDTSNFL</sequence>
<feature type="compositionally biased region" description="Basic and acidic residues" evidence="6">
    <location>
        <begin position="71"/>
        <end position="83"/>
    </location>
</feature>
<evidence type="ECO:0000313" key="11">
    <source>
        <dbReference type="Proteomes" id="UP001054902"/>
    </source>
</evidence>
<dbReference type="PROSITE" id="PS50280">
    <property type="entry name" value="SET"/>
    <property type="match status" value="1"/>
</dbReference>
<feature type="compositionally biased region" description="Polar residues" evidence="6">
    <location>
        <begin position="440"/>
        <end position="449"/>
    </location>
</feature>
<dbReference type="SMART" id="SM00317">
    <property type="entry name" value="SET"/>
    <property type="match status" value="1"/>
</dbReference>
<evidence type="ECO:0000256" key="6">
    <source>
        <dbReference type="SAM" id="MobiDB-lite"/>
    </source>
</evidence>
<feature type="compositionally biased region" description="Polar residues" evidence="6">
    <location>
        <begin position="84"/>
        <end position="97"/>
    </location>
</feature>
<gene>
    <name evidence="10" type="ORF">CTEN210_03316</name>
</gene>
<dbReference type="InterPro" id="IPR019787">
    <property type="entry name" value="Znf_PHD-finger"/>
</dbReference>
<feature type="compositionally biased region" description="Basic and acidic residues" evidence="6">
    <location>
        <begin position="165"/>
        <end position="176"/>
    </location>
</feature>
<dbReference type="PANTHER" id="PTHR48442">
    <property type="entry name" value="SET DOMAIN-CONTAINING PROTEIN"/>
    <property type="match status" value="1"/>
</dbReference>
<dbReference type="PROSITE" id="PS01358">
    <property type="entry name" value="ZF_RANBP2_1"/>
    <property type="match status" value="2"/>
</dbReference>
<dbReference type="PROSITE" id="PS01359">
    <property type="entry name" value="ZF_PHD_1"/>
    <property type="match status" value="1"/>
</dbReference>
<dbReference type="CDD" id="cd15543">
    <property type="entry name" value="PHD_RSF1"/>
    <property type="match status" value="1"/>
</dbReference>
<dbReference type="InterPro" id="IPR046341">
    <property type="entry name" value="SET_dom_sf"/>
</dbReference>
<feature type="domain" description="RING-type" evidence="8">
    <location>
        <begin position="1026"/>
        <end position="1071"/>
    </location>
</feature>
<feature type="region of interest" description="Disordered" evidence="6">
    <location>
        <begin position="440"/>
        <end position="468"/>
    </location>
</feature>
<dbReference type="InterPro" id="IPR001841">
    <property type="entry name" value="Znf_RING"/>
</dbReference>
<feature type="compositionally biased region" description="Basic and acidic residues" evidence="6">
    <location>
        <begin position="133"/>
        <end position="147"/>
    </location>
</feature>
<dbReference type="Gene3D" id="2.170.270.10">
    <property type="entry name" value="SET domain"/>
    <property type="match status" value="1"/>
</dbReference>
<feature type="compositionally biased region" description="Acidic residues" evidence="6">
    <location>
        <begin position="150"/>
        <end position="159"/>
    </location>
</feature>
<protein>
    <submittedName>
        <fullName evidence="10">Uncharacterized protein</fullName>
    </submittedName>
</protein>
<dbReference type="Pfam" id="PF00856">
    <property type="entry name" value="SET"/>
    <property type="match status" value="1"/>
</dbReference>
<evidence type="ECO:0000259" key="7">
    <source>
        <dbReference type="PROSITE" id="PS50016"/>
    </source>
</evidence>
<dbReference type="InterPro" id="IPR001965">
    <property type="entry name" value="Znf_PHD"/>
</dbReference>
<dbReference type="GO" id="GO:0008270">
    <property type="term" value="F:zinc ion binding"/>
    <property type="evidence" value="ECO:0007669"/>
    <property type="project" value="UniProtKB-KW"/>
</dbReference>
<feature type="compositionally biased region" description="Basic and acidic residues" evidence="6">
    <location>
        <begin position="103"/>
        <end position="117"/>
    </location>
</feature>
<proteinExistence type="predicted"/>
<evidence type="ECO:0000313" key="10">
    <source>
        <dbReference type="EMBL" id="GFH46842.1"/>
    </source>
</evidence>
<feature type="compositionally biased region" description="Basic and acidic residues" evidence="6">
    <location>
        <begin position="684"/>
        <end position="695"/>
    </location>
</feature>
<dbReference type="SMART" id="SM00249">
    <property type="entry name" value="PHD"/>
    <property type="match status" value="1"/>
</dbReference>
<feature type="region of interest" description="Disordered" evidence="6">
    <location>
        <begin position="67"/>
        <end position="188"/>
    </location>
</feature>
<dbReference type="Gene3D" id="3.30.40.10">
    <property type="entry name" value="Zinc/RING finger domain, C3HC4 (zinc finger)"/>
    <property type="match status" value="1"/>
</dbReference>
<evidence type="ECO:0000259" key="8">
    <source>
        <dbReference type="PROSITE" id="PS50089"/>
    </source>
</evidence>
<feature type="region of interest" description="Disordered" evidence="6">
    <location>
        <begin position="684"/>
        <end position="704"/>
    </location>
</feature>
<evidence type="ECO:0000256" key="5">
    <source>
        <dbReference type="PROSITE-ProRule" id="PRU00175"/>
    </source>
</evidence>
<feature type="compositionally biased region" description="Acidic residues" evidence="6">
    <location>
        <begin position="267"/>
        <end position="276"/>
    </location>
</feature>
<reference evidence="10 11" key="1">
    <citation type="journal article" date="2021" name="Sci. Rep.">
        <title>The genome of the diatom Chaetoceros tenuissimus carries an ancient integrated fragment of an extant virus.</title>
        <authorList>
            <person name="Hongo Y."/>
            <person name="Kimura K."/>
            <person name="Takaki Y."/>
            <person name="Yoshida Y."/>
            <person name="Baba S."/>
            <person name="Kobayashi G."/>
            <person name="Nagasaki K."/>
            <person name="Hano T."/>
            <person name="Tomaru Y."/>
        </authorList>
    </citation>
    <scope>NUCLEOTIDE SEQUENCE [LARGE SCALE GENOMIC DNA]</scope>
    <source>
        <strain evidence="10 11">NIES-3715</strain>
    </source>
</reference>
<evidence type="ECO:0000256" key="1">
    <source>
        <dbReference type="ARBA" id="ARBA00022723"/>
    </source>
</evidence>
<keyword evidence="3" id="KW-0862">Zinc</keyword>
<dbReference type="InterPro" id="IPR001214">
    <property type="entry name" value="SET_dom"/>
</dbReference>
<evidence type="ECO:0000259" key="9">
    <source>
        <dbReference type="PROSITE" id="PS50280"/>
    </source>
</evidence>